<dbReference type="AlphaFoldDB" id="A0A6M3JM57"/>
<proteinExistence type="predicted"/>
<gene>
    <name evidence="1" type="ORF">MM415A03462_0007</name>
</gene>
<reference evidence="1" key="1">
    <citation type="submission" date="2020-03" db="EMBL/GenBank/DDBJ databases">
        <title>The deep terrestrial virosphere.</title>
        <authorList>
            <person name="Holmfeldt K."/>
            <person name="Nilsson E."/>
            <person name="Simone D."/>
            <person name="Lopez-Fernandez M."/>
            <person name="Wu X."/>
            <person name="de Brujin I."/>
            <person name="Lundin D."/>
            <person name="Andersson A."/>
            <person name="Bertilsson S."/>
            <person name="Dopson M."/>
        </authorList>
    </citation>
    <scope>NUCLEOTIDE SEQUENCE</scope>
    <source>
        <strain evidence="1">MM415A03462</strain>
    </source>
</reference>
<name>A0A6M3JM57_9ZZZZ</name>
<accession>A0A6M3JM57</accession>
<organism evidence="1">
    <name type="scientific">viral metagenome</name>
    <dbReference type="NCBI Taxonomy" id="1070528"/>
    <lineage>
        <taxon>unclassified sequences</taxon>
        <taxon>metagenomes</taxon>
        <taxon>organismal metagenomes</taxon>
    </lineage>
</organism>
<sequence>MISQHETERQILDVLESKADDILRSGVVYENFASAGFGLAPKNIKKVYVAP</sequence>
<evidence type="ECO:0000313" key="1">
    <source>
        <dbReference type="EMBL" id="QJA70936.1"/>
    </source>
</evidence>
<protein>
    <submittedName>
        <fullName evidence="1">Uncharacterized protein</fullName>
    </submittedName>
</protein>
<dbReference type="EMBL" id="MT141833">
    <property type="protein sequence ID" value="QJA70936.1"/>
    <property type="molecule type" value="Genomic_DNA"/>
</dbReference>